<keyword evidence="3 5" id="KW-0378">Hydrolase</keyword>
<comment type="subcellular location">
    <subcellularLocation>
        <location evidence="5">Nucleus</location>
    </subcellularLocation>
</comment>
<dbReference type="InterPro" id="IPR014883">
    <property type="entry name" value="VRR_NUC"/>
</dbReference>
<dbReference type="GO" id="GO:0046872">
    <property type="term" value="F:metal ion binding"/>
    <property type="evidence" value="ECO:0007669"/>
    <property type="project" value="UniProtKB-KW"/>
</dbReference>
<comment type="similarity">
    <text evidence="5">Belongs to the FAN1 family.</text>
</comment>
<name>A0A4T0HMY3_WALIC</name>
<feature type="region of interest" description="Disordered" evidence="6">
    <location>
        <begin position="681"/>
        <end position="810"/>
    </location>
</feature>
<dbReference type="EC" id="3.1.4.1" evidence="5"/>
<keyword evidence="5" id="KW-0234">DNA repair</keyword>
<feature type="compositionally biased region" description="Polar residues" evidence="6">
    <location>
        <begin position="737"/>
        <end position="751"/>
    </location>
</feature>
<sequence>MDKYVELIETGISTVLDKESYLFTPQELKYFHAFSNLYYNHRIFLTKLLNRQPSKWHKLSTFDLNFDLDEILDDLIIHPYHETVDDADLAIAINQSLDTARVQGDQDAWKDLNFIQSTEYLNLQTISIEYLLNICNNQDLVAISTKFNCLPKQQTRTNMIHAILNTSTTQSTLTNSGGLSFNLSGNLLNQSFSLKSTILNQMGKVIRVNPPIHNLFNRLAFVYSRQSTLFSPPHQLLSSFNKRHYPQPIHTRTIAFDSRSTLIEFIHALNLEAEFDNALDAREYPEAQGLAESVVGRWEQISASHTTIRNWRARYSPGHVYTRLVHKLSAIYSRNKDYQAEVRLLKELLQQRVWRTARRGAWYSRLALVLMTHYRDDRLSSYTEALNICADALMDHDTHEIYKPDLYRRVARLEKSKVLNVAPEDRTPAITLRNPTKKYVYAVRDYTAMTTHSLWKPFFPVVIQEEDGSTSESMDVVRVEDIALQAYNIEGWQGLHTEGRIVRTIFVLALWDIIFDPAEGAFETPFQIAPLDLHDGDFYELRRDAIESRLGEICEIGAADLVAERYDAEIEKRTWAIAVNWDYERGQLVGLAECLGGRCLAQIFRVLCQDWDHRTGGMPDLVLWRTDTHTAKFAEVKGPGDTLSETQKVWNDVLLSTQCEVDLCHVVASNTLENEDDEVKMINRPPRKRKSVPDLPTKPATPGPVAQMKRSESEQTIKQNQNAIMHRSHSEQPPLATKNSNDTLTIKKNSSMPPPELGIGRVRTPSELNIDIPKSRVMRCKSSGSSSSGATKKKPRVRSESSIENYFNRV</sequence>
<accession>A0A4T0HMY3</accession>
<dbReference type="InterPro" id="IPR049126">
    <property type="entry name" value="FAN1-like_TPR"/>
</dbReference>
<feature type="compositionally biased region" description="Polar residues" evidence="6">
    <location>
        <begin position="800"/>
        <end position="810"/>
    </location>
</feature>
<comment type="catalytic activity">
    <reaction evidence="5">
        <text>Hydrolytically removes 5'-nucleotides successively from the 3'-hydroxy termini of 3'-hydroxy-terminated oligonucleotides.</text>
        <dbReference type="EC" id="3.1.4.1"/>
    </reaction>
</comment>
<protein>
    <recommendedName>
        <fullName evidence="5">Fanconi-associated nuclease</fullName>
        <ecNumber evidence="5">3.1.4.1</ecNumber>
    </recommendedName>
</protein>
<dbReference type="InterPro" id="IPR033315">
    <property type="entry name" value="Fan1-like"/>
</dbReference>
<evidence type="ECO:0000259" key="7">
    <source>
        <dbReference type="SMART" id="SM00990"/>
    </source>
</evidence>
<evidence type="ECO:0000256" key="5">
    <source>
        <dbReference type="RuleBase" id="RU365033"/>
    </source>
</evidence>
<dbReference type="CDD" id="cd22326">
    <property type="entry name" value="FAN1-like"/>
    <property type="match status" value="1"/>
</dbReference>
<dbReference type="GO" id="GO:0008409">
    <property type="term" value="F:5'-3' exonuclease activity"/>
    <property type="evidence" value="ECO:0007669"/>
    <property type="project" value="TreeGrafter"/>
</dbReference>
<dbReference type="InterPro" id="IPR049132">
    <property type="entry name" value="FAN1-like_euk"/>
</dbReference>
<evidence type="ECO:0000256" key="1">
    <source>
        <dbReference type="ARBA" id="ARBA00022722"/>
    </source>
</evidence>
<dbReference type="GO" id="GO:0005634">
    <property type="term" value="C:nucleus"/>
    <property type="evidence" value="ECO:0007669"/>
    <property type="project" value="UniProtKB-SubCell"/>
</dbReference>
<comment type="cofactor">
    <cofactor evidence="5">
        <name>Mg(2+)</name>
        <dbReference type="ChEBI" id="CHEBI:18420"/>
    </cofactor>
    <cofactor evidence="5">
        <name>Mn(2+)</name>
        <dbReference type="ChEBI" id="CHEBI:29035"/>
    </cofactor>
</comment>
<dbReference type="Proteomes" id="UP000306954">
    <property type="component" value="Unassembled WGS sequence"/>
</dbReference>
<evidence type="ECO:0000256" key="3">
    <source>
        <dbReference type="ARBA" id="ARBA00022801"/>
    </source>
</evidence>
<reference evidence="8 9" key="1">
    <citation type="submission" date="2019-03" db="EMBL/GenBank/DDBJ databases">
        <title>Sequencing 23 genomes of Wallemia ichthyophaga.</title>
        <authorList>
            <person name="Gostincar C."/>
        </authorList>
    </citation>
    <scope>NUCLEOTIDE SEQUENCE [LARGE SCALE GENOMIC DNA]</scope>
    <source>
        <strain evidence="8 9">EXF-8621</strain>
    </source>
</reference>
<evidence type="ECO:0000313" key="9">
    <source>
        <dbReference type="Proteomes" id="UP000306954"/>
    </source>
</evidence>
<dbReference type="GO" id="GO:0036297">
    <property type="term" value="P:interstrand cross-link repair"/>
    <property type="evidence" value="ECO:0007669"/>
    <property type="project" value="InterPro"/>
</dbReference>
<evidence type="ECO:0000256" key="4">
    <source>
        <dbReference type="ARBA" id="ARBA00022842"/>
    </source>
</evidence>
<keyword evidence="5" id="KW-0227">DNA damage</keyword>
<gene>
    <name evidence="8" type="ORF">E3P90_00512</name>
</gene>
<keyword evidence="2 5" id="KW-0479">Metal-binding</keyword>
<comment type="function">
    <text evidence="5">Nuclease required for the repair of DNA interstrand cross-links (ICL). Acts as a 5'-3' exonuclease that anchors at a cut end of DNA and cleaves DNA successively at every third nucleotide, allowing to excise an ICL from one strand through flanking incisions.</text>
</comment>
<dbReference type="Pfam" id="PF08774">
    <property type="entry name" value="VRR_NUC"/>
    <property type="match status" value="1"/>
</dbReference>
<comment type="caution">
    <text evidence="8">The sequence shown here is derived from an EMBL/GenBank/DDBJ whole genome shotgun (WGS) entry which is preliminary data.</text>
</comment>
<dbReference type="GO" id="GO:0004528">
    <property type="term" value="F:phosphodiesterase I activity"/>
    <property type="evidence" value="ECO:0007669"/>
    <property type="project" value="UniProtKB-EC"/>
</dbReference>
<dbReference type="SMART" id="SM00990">
    <property type="entry name" value="VRR_NUC"/>
    <property type="match status" value="1"/>
</dbReference>
<proteinExistence type="inferred from homology"/>
<dbReference type="Pfam" id="PF21170">
    <property type="entry name" value="FAN1_TPR"/>
    <property type="match status" value="1"/>
</dbReference>
<organism evidence="8 9">
    <name type="scientific">Wallemia ichthyophaga</name>
    <dbReference type="NCBI Taxonomy" id="245174"/>
    <lineage>
        <taxon>Eukaryota</taxon>
        <taxon>Fungi</taxon>
        <taxon>Dikarya</taxon>
        <taxon>Basidiomycota</taxon>
        <taxon>Wallemiomycotina</taxon>
        <taxon>Wallemiomycetes</taxon>
        <taxon>Wallemiales</taxon>
        <taxon>Wallemiaceae</taxon>
        <taxon>Wallemia</taxon>
    </lineage>
</organism>
<dbReference type="GO" id="GO:0017108">
    <property type="term" value="F:5'-flap endonuclease activity"/>
    <property type="evidence" value="ECO:0007669"/>
    <property type="project" value="TreeGrafter"/>
</dbReference>
<keyword evidence="4 5" id="KW-0460">Magnesium</keyword>
<keyword evidence="1 5" id="KW-0540">Nuclease</keyword>
<keyword evidence="5" id="KW-0464">Manganese</keyword>
<feature type="domain" description="VRR-NUC" evidence="7">
    <location>
        <begin position="553"/>
        <end position="668"/>
    </location>
</feature>
<evidence type="ECO:0000256" key="6">
    <source>
        <dbReference type="SAM" id="MobiDB-lite"/>
    </source>
</evidence>
<keyword evidence="5" id="KW-0539">Nucleus</keyword>
<dbReference type="PANTHER" id="PTHR15749">
    <property type="entry name" value="FANCONI-ASSOCIATED NUCLEASE 1"/>
    <property type="match status" value="1"/>
</dbReference>
<dbReference type="GO" id="GO:0070336">
    <property type="term" value="F:flap-structured DNA binding"/>
    <property type="evidence" value="ECO:0007669"/>
    <property type="project" value="TreeGrafter"/>
</dbReference>
<evidence type="ECO:0000313" key="8">
    <source>
        <dbReference type="EMBL" id="TIB16347.1"/>
    </source>
</evidence>
<evidence type="ECO:0000256" key="2">
    <source>
        <dbReference type="ARBA" id="ARBA00022723"/>
    </source>
</evidence>
<dbReference type="AlphaFoldDB" id="A0A4T0HMY3"/>
<dbReference type="PANTHER" id="PTHR15749:SF4">
    <property type="entry name" value="FANCONI-ASSOCIATED NUCLEASE 1"/>
    <property type="match status" value="1"/>
</dbReference>
<dbReference type="EMBL" id="SPOF01000004">
    <property type="protein sequence ID" value="TIB16347.1"/>
    <property type="molecule type" value="Genomic_DNA"/>
</dbReference>